<keyword evidence="3" id="KW-0812">Transmembrane</keyword>
<comment type="subcellular location">
    <subcellularLocation>
        <location evidence="1">Membrane</location>
        <topology evidence="1">Multi-pass membrane protein</topology>
    </subcellularLocation>
</comment>
<feature type="transmembrane region" description="Helical" evidence="3">
    <location>
        <begin position="43"/>
        <end position="63"/>
    </location>
</feature>
<protein>
    <submittedName>
        <fullName evidence="4">Uncharacterized protein</fullName>
    </submittedName>
</protein>
<reference evidence="4" key="1">
    <citation type="submission" date="2021-03" db="EMBL/GenBank/DDBJ databases">
        <authorList>
            <person name="Tagirdzhanova G."/>
        </authorList>
    </citation>
    <scope>NUCLEOTIDE SEQUENCE</scope>
</reference>
<evidence type="ECO:0000313" key="5">
    <source>
        <dbReference type="Proteomes" id="UP000664534"/>
    </source>
</evidence>
<feature type="transmembrane region" description="Helical" evidence="3">
    <location>
        <begin position="129"/>
        <end position="147"/>
    </location>
</feature>
<comment type="similarity">
    <text evidence="2">Belongs to the major facilitator superfamily. Monocarboxylate porter (TC 2.A.1.13) family.</text>
</comment>
<dbReference type="GO" id="GO:0022857">
    <property type="term" value="F:transmembrane transporter activity"/>
    <property type="evidence" value="ECO:0007669"/>
    <property type="project" value="InterPro"/>
</dbReference>
<gene>
    <name evidence="4" type="ORF">IMSHALPRED_007858</name>
</gene>
<feature type="transmembrane region" description="Helical" evidence="3">
    <location>
        <begin position="159"/>
        <end position="180"/>
    </location>
</feature>
<accession>A0A8H3IQ35</accession>
<dbReference type="PANTHER" id="PTHR11360:SF234">
    <property type="entry name" value="MFS-TYPE TRANSPORTER DBAD-RELATED"/>
    <property type="match status" value="1"/>
</dbReference>
<dbReference type="Pfam" id="PF07690">
    <property type="entry name" value="MFS_1"/>
    <property type="match status" value="1"/>
</dbReference>
<sequence>MLIEWFPHNKYFAVGITSAGAAVGGLAYPLAITYFITEHGFPAGIRLVSAIIGGVSTICFLFGGSNPAAKRRPLNPVFKVSTWVDVRAFRNILFLTYSIGVGFIFLAFYPLLFHITKWAERERFKGINVVWFLTIVNGCSAIGRLSSGAVSSARWSNPAMVHAISCFAAALVVLPLWPLAQQKSHAIVFCVLFGVLGGSLFGLPASGVAFILPKQLGDSLGAWTGIMWALSAPFALIGPPILGQLVKCCSINSVGNWTGANLMVASILISVATWMKCLEDKKERRKNAEQNTSPTNSVV</sequence>
<dbReference type="GO" id="GO:0016020">
    <property type="term" value="C:membrane"/>
    <property type="evidence" value="ECO:0007669"/>
    <property type="project" value="UniProtKB-SubCell"/>
</dbReference>
<comment type="caution">
    <text evidence="4">The sequence shown here is derived from an EMBL/GenBank/DDBJ whole genome shotgun (WGS) entry which is preliminary data.</text>
</comment>
<dbReference type="Proteomes" id="UP000664534">
    <property type="component" value="Unassembled WGS sequence"/>
</dbReference>
<evidence type="ECO:0000256" key="1">
    <source>
        <dbReference type="ARBA" id="ARBA00004141"/>
    </source>
</evidence>
<feature type="transmembrane region" description="Helical" evidence="3">
    <location>
        <begin position="254"/>
        <end position="275"/>
    </location>
</feature>
<keyword evidence="3" id="KW-0472">Membrane</keyword>
<feature type="transmembrane region" description="Helical" evidence="3">
    <location>
        <begin position="220"/>
        <end position="242"/>
    </location>
</feature>
<feature type="transmembrane region" description="Helical" evidence="3">
    <location>
        <begin position="12"/>
        <end position="37"/>
    </location>
</feature>
<dbReference type="SUPFAM" id="SSF103473">
    <property type="entry name" value="MFS general substrate transporter"/>
    <property type="match status" value="1"/>
</dbReference>
<dbReference type="OrthoDB" id="6509908at2759"/>
<dbReference type="EMBL" id="CAJPDT010000052">
    <property type="protein sequence ID" value="CAF9929215.1"/>
    <property type="molecule type" value="Genomic_DNA"/>
</dbReference>
<dbReference type="InterPro" id="IPR050327">
    <property type="entry name" value="Proton-linked_MCT"/>
</dbReference>
<dbReference type="InterPro" id="IPR036259">
    <property type="entry name" value="MFS_trans_sf"/>
</dbReference>
<keyword evidence="3" id="KW-1133">Transmembrane helix</keyword>
<feature type="transmembrane region" description="Helical" evidence="3">
    <location>
        <begin position="186"/>
        <end position="213"/>
    </location>
</feature>
<dbReference type="PANTHER" id="PTHR11360">
    <property type="entry name" value="MONOCARBOXYLATE TRANSPORTER"/>
    <property type="match status" value="1"/>
</dbReference>
<feature type="transmembrane region" description="Helical" evidence="3">
    <location>
        <begin position="88"/>
        <end position="109"/>
    </location>
</feature>
<proteinExistence type="inferred from homology"/>
<dbReference type="InterPro" id="IPR011701">
    <property type="entry name" value="MFS"/>
</dbReference>
<dbReference type="Gene3D" id="1.20.1250.20">
    <property type="entry name" value="MFS general substrate transporter like domains"/>
    <property type="match status" value="1"/>
</dbReference>
<evidence type="ECO:0000313" key="4">
    <source>
        <dbReference type="EMBL" id="CAF9929215.1"/>
    </source>
</evidence>
<keyword evidence="5" id="KW-1185">Reference proteome</keyword>
<organism evidence="4 5">
    <name type="scientific">Imshaugia aleurites</name>
    <dbReference type="NCBI Taxonomy" id="172621"/>
    <lineage>
        <taxon>Eukaryota</taxon>
        <taxon>Fungi</taxon>
        <taxon>Dikarya</taxon>
        <taxon>Ascomycota</taxon>
        <taxon>Pezizomycotina</taxon>
        <taxon>Lecanoromycetes</taxon>
        <taxon>OSLEUM clade</taxon>
        <taxon>Lecanoromycetidae</taxon>
        <taxon>Lecanorales</taxon>
        <taxon>Lecanorineae</taxon>
        <taxon>Parmeliaceae</taxon>
        <taxon>Imshaugia</taxon>
    </lineage>
</organism>
<evidence type="ECO:0000256" key="3">
    <source>
        <dbReference type="SAM" id="Phobius"/>
    </source>
</evidence>
<evidence type="ECO:0000256" key="2">
    <source>
        <dbReference type="ARBA" id="ARBA00006727"/>
    </source>
</evidence>
<dbReference type="AlphaFoldDB" id="A0A8H3IQ35"/>
<name>A0A8H3IQ35_9LECA</name>